<evidence type="ECO:0000313" key="2">
    <source>
        <dbReference type="Proteomes" id="UP001410394"/>
    </source>
</evidence>
<dbReference type="PANTHER" id="PTHR35850:SF1">
    <property type="entry name" value="TYPE VI SECRETION SYSTEM SHEATH PROTEIN TSSB1"/>
    <property type="match status" value="1"/>
</dbReference>
<dbReference type="Pfam" id="PF05591">
    <property type="entry name" value="T6SS_VipA"/>
    <property type="match status" value="1"/>
</dbReference>
<dbReference type="InterPro" id="IPR008312">
    <property type="entry name" value="T6SS_TssB1"/>
</dbReference>
<evidence type="ECO:0000313" key="1">
    <source>
        <dbReference type="EMBL" id="MEN3069621.1"/>
    </source>
</evidence>
<keyword evidence="2" id="KW-1185">Reference proteome</keyword>
<proteinExistence type="predicted"/>
<comment type="caution">
    <text evidence="1">The sequence shown here is derived from an EMBL/GenBank/DDBJ whole genome shotgun (WGS) entry which is preliminary data.</text>
</comment>
<dbReference type="RefSeq" id="WP_345920395.1">
    <property type="nucleotide sequence ID" value="NZ_JBDIVE010000008.1"/>
</dbReference>
<dbReference type="PANTHER" id="PTHR35850">
    <property type="entry name" value="CYTOPLASMIC PROTEIN-RELATED"/>
    <property type="match status" value="1"/>
</dbReference>
<gene>
    <name evidence="1" type="primary">tssB</name>
    <name evidence="1" type="ORF">ABDB84_14125</name>
</gene>
<dbReference type="EMBL" id="JBDIVE010000008">
    <property type="protein sequence ID" value="MEN3069621.1"/>
    <property type="molecule type" value="Genomic_DNA"/>
</dbReference>
<accession>A0ABU9Z0L6</accession>
<dbReference type="NCBIfam" id="TIGR03358">
    <property type="entry name" value="VI_chp_5"/>
    <property type="match status" value="1"/>
</dbReference>
<organism evidence="1 2">
    <name type="scientific">Uliginosibacterium sediminicola</name>
    <dbReference type="NCBI Taxonomy" id="2024550"/>
    <lineage>
        <taxon>Bacteria</taxon>
        <taxon>Pseudomonadati</taxon>
        <taxon>Pseudomonadota</taxon>
        <taxon>Betaproteobacteria</taxon>
        <taxon>Rhodocyclales</taxon>
        <taxon>Zoogloeaceae</taxon>
        <taxon>Uliginosibacterium</taxon>
    </lineage>
</organism>
<reference evidence="1 2" key="1">
    <citation type="journal article" date="2018" name="Int. J. Syst. Evol. Microbiol.">
        <title>Uliginosibacterium sediminicola sp. nov., isolated from freshwater sediment.</title>
        <authorList>
            <person name="Hwang W.M."/>
            <person name="Kim S.M."/>
            <person name="Kang K."/>
            <person name="Ahn T.Y."/>
        </authorList>
    </citation>
    <scope>NUCLEOTIDE SEQUENCE [LARGE SCALE GENOMIC DNA]</scope>
    <source>
        <strain evidence="1 2">M1-21</strain>
    </source>
</reference>
<name>A0ABU9Z0L6_9RHOO</name>
<sequence>MAKSESTQKKLNRVRPPRVQLSYDVEIGDQVEQKELPFVVGVLADLSGTPEAPLPKLRDRKFVNIDGENFDEVLKGAAPRATFRVRNKLSEAGGEMAVELKFQSMEDFRPESVVQQVEPLRQLLEARSKLADLRGKLAGNEKLDDILHQVLHSTEQLAALQSEAANKE</sequence>
<protein>
    <submittedName>
        <fullName evidence="1">Type VI secretion system contractile sheath small subunit</fullName>
    </submittedName>
</protein>
<dbReference type="PIRSF" id="PIRSF028301">
    <property type="entry name" value="UCP028301"/>
    <property type="match status" value="1"/>
</dbReference>
<dbReference type="Proteomes" id="UP001410394">
    <property type="component" value="Unassembled WGS sequence"/>
</dbReference>